<evidence type="ECO:0000256" key="4">
    <source>
        <dbReference type="ARBA" id="ARBA00022723"/>
    </source>
</evidence>
<evidence type="ECO:0000313" key="16">
    <source>
        <dbReference type="EnsemblMetazoa" id="XP_050518929.1"/>
    </source>
</evidence>
<dbReference type="EC" id="2.7.11.1" evidence="1"/>
<evidence type="ECO:0000256" key="6">
    <source>
        <dbReference type="ARBA" id="ARBA00022777"/>
    </source>
</evidence>
<evidence type="ECO:0000256" key="7">
    <source>
        <dbReference type="ARBA" id="ARBA00022840"/>
    </source>
</evidence>
<evidence type="ECO:0000256" key="1">
    <source>
        <dbReference type="ARBA" id="ARBA00012513"/>
    </source>
</evidence>
<dbReference type="Pfam" id="PF00069">
    <property type="entry name" value="Pkinase"/>
    <property type="match status" value="1"/>
</dbReference>
<evidence type="ECO:0000256" key="3">
    <source>
        <dbReference type="ARBA" id="ARBA00022679"/>
    </source>
</evidence>
<evidence type="ECO:0000256" key="5">
    <source>
        <dbReference type="ARBA" id="ARBA00022741"/>
    </source>
</evidence>
<evidence type="ECO:0000256" key="9">
    <source>
        <dbReference type="ARBA" id="ARBA00023306"/>
    </source>
</evidence>
<dbReference type="Proteomes" id="UP001652700">
    <property type="component" value="Unplaced"/>
</dbReference>
<dbReference type="PANTHER" id="PTHR11042">
    <property type="entry name" value="EUKARYOTIC TRANSLATION INITIATION FACTOR 2-ALPHA KINASE EIF2-ALPHA KINASE -RELATED"/>
    <property type="match status" value="1"/>
</dbReference>
<feature type="domain" description="Protein kinase" evidence="15">
    <location>
        <begin position="29"/>
        <end position="259"/>
    </location>
</feature>
<keyword evidence="6" id="KW-0418">Kinase</keyword>
<name>A0ABM5L921_DIAVI</name>
<keyword evidence="2 14" id="KW-0723">Serine/threonine-protein kinase</keyword>
<keyword evidence="3" id="KW-0808">Transferase</keyword>
<protein>
    <recommendedName>
        <fullName evidence="1">non-specific serine/threonine protein kinase</fullName>
        <ecNumber evidence="1">2.7.11.1</ecNumber>
    </recommendedName>
</protein>
<keyword evidence="7 13" id="KW-0067">ATP-binding</keyword>
<proteinExistence type="inferred from homology"/>
<evidence type="ECO:0000256" key="10">
    <source>
        <dbReference type="ARBA" id="ARBA00037982"/>
    </source>
</evidence>
<feature type="binding site" evidence="13">
    <location>
        <position position="58"/>
    </location>
    <ligand>
        <name>ATP</name>
        <dbReference type="ChEBI" id="CHEBI:30616"/>
    </ligand>
</feature>
<dbReference type="PROSITE" id="PS00108">
    <property type="entry name" value="PROTEIN_KINASE_ST"/>
    <property type="match status" value="1"/>
</dbReference>
<evidence type="ECO:0000256" key="14">
    <source>
        <dbReference type="RuleBase" id="RU000304"/>
    </source>
</evidence>
<dbReference type="Gene3D" id="3.30.200.20">
    <property type="entry name" value="Phosphorylase Kinase, domain 1"/>
    <property type="match status" value="1"/>
</dbReference>
<keyword evidence="9" id="KW-0131">Cell cycle</keyword>
<dbReference type="InterPro" id="IPR011009">
    <property type="entry name" value="Kinase-like_dom_sf"/>
</dbReference>
<comment type="catalytic activity">
    <reaction evidence="11">
        <text>L-threonyl-[protein] + ATP = O-phospho-L-threonyl-[protein] + ADP + H(+)</text>
        <dbReference type="Rhea" id="RHEA:46608"/>
        <dbReference type="Rhea" id="RHEA-COMP:11060"/>
        <dbReference type="Rhea" id="RHEA-COMP:11605"/>
        <dbReference type="ChEBI" id="CHEBI:15378"/>
        <dbReference type="ChEBI" id="CHEBI:30013"/>
        <dbReference type="ChEBI" id="CHEBI:30616"/>
        <dbReference type="ChEBI" id="CHEBI:61977"/>
        <dbReference type="ChEBI" id="CHEBI:456216"/>
        <dbReference type="EC" id="2.7.11.1"/>
    </reaction>
</comment>
<dbReference type="SUPFAM" id="SSF56112">
    <property type="entry name" value="Protein kinase-like (PK-like)"/>
    <property type="match status" value="1"/>
</dbReference>
<sequence>MSSVILLRFFVLDVNYDEKDERSYYQQIFTSPTKIGAGFFGEVYKARNKHNNTIYAVKVFKKSIPTMFIHREVMNNEKVGVHPNCVRYFMAWTQFGEGYLCLEACQTSLTAFMKKYSVPQNTLWDILMDITKALKYLHGKNLVHLDVKADNILVSGTHFKLGDFGTLFDRTTPDISQDELAKNKPSRDIKDLGRMFTKLLSDVTWSSPTTETAHYTPPRVSGTELMKYSTTFRRLLERMINFDETARPTAAEILELPELEKAVQKYENNLRNIYTPENLEDLETFVVPAPQSAESLPRCSKDL</sequence>
<keyword evidence="5 13" id="KW-0547">Nucleotide-binding</keyword>
<reference evidence="16" key="1">
    <citation type="submission" date="2025-05" db="UniProtKB">
        <authorList>
            <consortium name="EnsemblMetazoa"/>
        </authorList>
    </citation>
    <scope>IDENTIFICATION</scope>
</reference>
<evidence type="ECO:0000313" key="17">
    <source>
        <dbReference type="Proteomes" id="UP001652700"/>
    </source>
</evidence>
<evidence type="ECO:0000259" key="15">
    <source>
        <dbReference type="PROSITE" id="PS50011"/>
    </source>
</evidence>
<dbReference type="SMART" id="SM00220">
    <property type="entry name" value="S_TKc"/>
    <property type="match status" value="1"/>
</dbReference>
<dbReference type="RefSeq" id="XP_050518929.1">
    <property type="nucleotide sequence ID" value="XM_050662972.1"/>
</dbReference>
<keyword evidence="8" id="KW-0460">Magnesium</keyword>
<dbReference type="PROSITE" id="PS00107">
    <property type="entry name" value="PROTEIN_KINASE_ATP"/>
    <property type="match status" value="1"/>
</dbReference>
<dbReference type="InterPro" id="IPR000719">
    <property type="entry name" value="Prot_kinase_dom"/>
</dbReference>
<dbReference type="InterPro" id="IPR017441">
    <property type="entry name" value="Protein_kinase_ATP_BS"/>
</dbReference>
<keyword evidence="17" id="KW-1185">Reference proteome</keyword>
<comment type="similarity">
    <text evidence="10">Belongs to the protein kinase superfamily. Ser/Thr protein kinase family. GCN2 subfamily.</text>
</comment>
<dbReference type="InterPro" id="IPR008271">
    <property type="entry name" value="Ser/Thr_kinase_AS"/>
</dbReference>
<dbReference type="Gene3D" id="1.10.510.10">
    <property type="entry name" value="Transferase(Phosphotransferase) domain 1"/>
    <property type="match status" value="1"/>
</dbReference>
<evidence type="ECO:0000256" key="2">
    <source>
        <dbReference type="ARBA" id="ARBA00022527"/>
    </source>
</evidence>
<dbReference type="EnsemblMetazoa" id="XM_050662972.1">
    <property type="protein sequence ID" value="XP_050518929.1"/>
    <property type="gene ID" value="LOC126893030"/>
</dbReference>
<dbReference type="PANTHER" id="PTHR11042:SF183">
    <property type="entry name" value="MEMBRANE-ASSOCIATED TYROSINE- AND THREONINE-SPECIFIC CDC2-INHIBITORY KINASE"/>
    <property type="match status" value="1"/>
</dbReference>
<dbReference type="GeneID" id="126893030"/>
<organism evidence="16 17">
    <name type="scientific">Diabrotica virgifera virgifera</name>
    <name type="common">western corn rootworm</name>
    <dbReference type="NCBI Taxonomy" id="50390"/>
    <lineage>
        <taxon>Eukaryota</taxon>
        <taxon>Metazoa</taxon>
        <taxon>Ecdysozoa</taxon>
        <taxon>Arthropoda</taxon>
        <taxon>Hexapoda</taxon>
        <taxon>Insecta</taxon>
        <taxon>Pterygota</taxon>
        <taxon>Neoptera</taxon>
        <taxon>Endopterygota</taxon>
        <taxon>Coleoptera</taxon>
        <taxon>Polyphaga</taxon>
        <taxon>Cucujiformia</taxon>
        <taxon>Chrysomeloidea</taxon>
        <taxon>Chrysomelidae</taxon>
        <taxon>Galerucinae</taxon>
        <taxon>Diabroticina</taxon>
        <taxon>Diabroticites</taxon>
        <taxon>Diabrotica</taxon>
    </lineage>
</organism>
<evidence type="ECO:0000256" key="11">
    <source>
        <dbReference type="ARBA" id="ARBA00047899"/>
    </source>
</evidence>
<evidence type="ECO:0000256" key="12">
    <source>
        <dbReference type="ARBA" id="ARBA00048679"/>
    </source>
</evidence>
<comment type="catalytic activity">
    <reaction evidence="12">
        <text>L-seryl-[protein] + ATP = O-phospho-L-seryl-[protein] + ADP + H(+)</text>
        <dbReference type="Rhea" id="RHEA:17989"/>
        <dbReference type="Rhea" id="RHEA-COMP:9863"/>
        <dbReference type="Rhea" id="RHEA-COMP:11604"/>
        <dbReference type="ChEBI" id="CHEBI:15378"/>
        <dbReference type="ChEBI" id="CHEBI:29999"/>
        <dbReference type="ChEBI" id="CHEBI:30616"/>
        <dbReference type="ChEBI" id="CHEBI:83421"/>
        <dbReference type="ChEBI" id="CHEBI:456216"/>
        <dbReference type="EC" id="2.7.11.1"/>
    </reaction>
</comment>
<accession>A0ABM5L921</accession>
<dbReference type="InterPro" id="IPR050339">
    <property type="entry name" value="CC_SR_Kinase"/>
</dbReference>
<evidence type="ECO:0000256" key="8">
    <source>
        <dbReference type="ARBA" id="ARBA00022842"/>
    </source>
</evidence>
<dbReference type="PROSITE" id="PS50011">
    <property type="entry name" value="PROTEIN_KINASE_DOM"/>
    <property type="match status" value="1"/>
</dbReference>
<evidence type="ECO:0000256" key="13">
    <source>
        <dbReference type="PROSITE-ProRule" id="PRU10141"/>
    </source>
</evidence>
<keyword evidence="4" id="KW-0479">Metal-binding</keyword>